<comment type="caution">
    <text evidence="1">The sequence shown here is derived from an EMBL/GenBank/DDBJ whole genome shotgun (WGS) entry which is preliminary data.</text>
</comment>
<dbReference type="EMBL" id="JAGRPV010000001">
    <property type="protein sequence ID" value="MDI4644362.1"/>
    <property type="molecule type" value="Genomic_DNA"/>
</dbReference>
<evidence type="ECO:0000313" key="2">
    <source>
        <dbReference type="Proteomes" id="UP001161691"/>
    </source>
</evidence>
<evidence type="ECO:0008006" key="3">
    <source>
        <dbReference type="Google" id="ProtNLM"/>
    </source>
</evidence>
<sequence length="164" mass="17918">MGTSPDKAVAALACIIAALSWLSYRRSARARHRLLRELFAQAAAVAGFEPEAVLVVQPQLGSDAEFGTRIRHAPRSWHVVLAGPSWLAELKSVAWRRPVSGRALLPFGAGALKEGSYLAMRRGRRFELVHELLPYMERLGPPWPKVGVESPSAAADTASDRLLQ</sequence>
<organism evidence="1 2">
    <name type="scientific">Cohnella hashimotonis</name>
    <dbReference type="NCBI Taxonomy" id="2826895"/>
    <lineage>
        <taxon>Bacteria</taxon>
        <taxon>Bacillati</taxon>
        <taxon>Bacillota</taxon>
        <taxon>Bacilli</taxon>
        <taxon>Bacillales</taxon>
        <taxon>Paenibacillaceae</taxon>
        <taxon>Cohnella</taxon>
    </lineage>
</organism>
<dbReference type="Proteomes" id="UP001161691">
    <property type="component" value="Unassembled WGS sequence"/>
</dbReference>
<proteinExistence type="predicted"/>
<name>A0ABT6TBZ2_9BACL</name>
<protein>
    <recommendedName>
        <fullName evidence="3">NERD domain-containing protein</fullName>
    </recommendedName>
</protein>
<gene>
    <name evidence="1" type="ORF">KB449_05280</name>
</gene>
<dbReference type="RefSeq" id="WP_282907367.1">
    <property type="nucleotide sequence ID" value="NZ_JAGRPV010000001.1"/>
</dbReference>
<accession>A0ABT6TBZ2</accession>
<evidence type="ECO:0000313" key="1">
    <source>
        <dbReference type="EMBL" id="MDI4644362.1"/>
    </source>
</evidence>
<keyword evidence="2" id="KW-1185">Reference proteome</keyword>
<reference evidence="1" key="1">
    <citation type="submission" date="2023-04" db="EMBL/GenBank/DDBJ databases">
        <title>Comparative genomic analysis of Cohnella hashimotonis sp. nov., isolated from the International Space Station.</title>
        <authorList>
            <person name="Venkateswaran K."/>
            <person name="Simpson A."/>
        </authorList>
    </citation>
    <scope>NUCLEOTIDE SEQUENCE</scope>
    <source>
        <strain evidence="1">F6_2S_P_1</strain>
    </source>
</reference>